<comment type="caution">
    <text evidence="1">The sequence shown here is derived from an EMBL/GenBank/DDBJ whole genome shotgun (WGS) entry which is preliminary data.</text>
</comment>
<proteinExistence type="predicted"/>
<dbReference type="OrthoDB" id="7866534at2"/>
<evidence type="ECO:0000313" key="1">
    <source>
        <dbReference type="EMBL" id="PYC48031.1"/>
    </source>
</evidence>
<accession>A0A2V4MMT7</accession>
<dbReference type="Proteomes" id="UP000248012">
    <property type="component" value="Unassembled WGS sequence"/>
</dbReference>
<reference evidence="1 2" key="1">
    <citation type="submission" date="2018-05" db="EMBL/GenBank/DDBJ databases">
        <title>Oceanovita maritima gen. nov., sp. nov., a marine bacterium in the family Rhodobacteraceae isolated from surface seawater of Lundu port Xiamen, China.</title>
        <authorList>
            <person name="Hetharua B.H."/>
            <person name="Min D."/>
            <person name="Liao H."/>
            <person name="Tian Y."/>
        </authorList>
    </citation>
    <scope>NUCLEOTIDE SEQUENCE [LARGE SCALE GENOMIC DNA]</scope>
    <source>
        <strain evidence="1 2">FSX-11</strain>
    </source>
</reference>
<evidence type="ECO:0000313" key="2">
    <source>
        <dbReference type="Proteomes" id="UP000248012"/>
    </source>
</evidence>
<dbReference type="RefSeq" id="WP_110795681.1">
    <property type="nucleotide sequence ID" value="NZ_KZ826483.1"/>
</dbReference>
<dbReference type="AlphaFoldDB" id="A0A2V4MMT7"/>
<name>A0A2V4MMT7_9RHOB</name>
<dbReference type="EMBL" id="QFVT01000004">
    <property type="protein sequence ID" value="PYC48031.1"/>
    <property type="molecule type" value="Genomic_DNA"/>
</dbReference>
<keyword evidence="2" id="KW-1185">Reference proteome</keyword>
<gene>
    <name evidence="1" type="ORF">DI396_08115</name>
</gene>
<sequence>MADSFADFDTRLRKIDRTQRKMQGGYTTHVGRDGLIVVRPRRSGVRLPLKGMMILALGFFGFKGALLAHLGPQTYADKVAVLELGSPVEQFGAWAMVSDPATQVIARTLSPYLR</sequence>
<organism evidence="1 2">
    <name type="scientific">Litorivita pollutaquae</name>
    <dbReference type="NCBI Taxonomy" id="2200892"/>
    <lineage>
        <taxon>Bacteria</taxon>
        <taxon>Pseudomonadati</taxon>
        <taxon>Pseudomonadota</taxon>
        <taxon>Alphaproteobacteria</taxon>
        <taxon>Rhodobacterales</taxon>
        <taxon>Paracoccaceae</taxon>
        <taxon>Litorivita</taxon>
    </lineage>
</organism>
<protein>
    <submittedName>
        <fullName evidence="1">Uncharacterized protein</fullName>
    </submittedName>
</protein>